<dbReference type="EMBL" id="VAHF01000012">
    <property type="protein sequence ID" value="TXG48810.1"/>
    <property type="molecule type" value="Genomic_DNA"/>
</dbReference>
<dbReference type="PANTHER" id="PTHR31286:SF178">
    <property type="entry name" value="DUF4283 DOMAIN-CONTAINING PROTEIN"/>
    <property type="match status" value="1"/>
</dbReference>
<dbReference type="InterPro" id="IPR001878">
    <property type="entry name" value="Znf_CCHC"/>
</dbReference>
<evidence type="ECO:0000256" key="1">
    <source>
        <dbReference type="PROSITE-ProRule" id="PRU00047"/>
    </source>
</evidence>
<organism evidence="3 4">
    <name type="scientific">Acer yangbiense</name>
    <dbReference type="NCBI Taxonomy" id="1000413"/>
    <lineage>
        <taxon>Eukaryota</taxon>
        <taxon>Viridiplantae</taxon>
        <taxon>Streptophyta</taxon>
        <taxon>Embryophyta</taxon>
        <taxon>Tracheophyta</taxon>
        <taxon>Spermatophyta</taxon>
        <taxon>Magnoliopsida</taxon>
        <taxon>eudicotyledons</taxon>
        <taxon>Gunneridae</taxon>
        <taxon>Pentapetalae</taxon>
        <taxon>rosids</taxon>
        <taxon>malvids</taxon>
        <taxon>Sapindales</taxon>
        <taxon>Sapindaceae</taxon>
        <taxon>Hippocastanoideae</taxon>
        <taxon>Acereae</taxon>
        <taxon>Acer</taxon>
    </lineage>
</organism>
<dbReference type="Proteomes" id="UP000323000">
    <property type="component" value="Chromosome 12"/>
</dbReference>
<dbReference type="Pfam" id="PF14392">
    <property type="entry name" value="zf-CCHC_4"/>
    <property type="match status" value="1"/>
</dbReference>
<dbReference type="SUPFAM" id="SSF57756">
    <property type="entry name" value="Retrovirus zinc finger-like domains"/>
    <property type="match status" value="1"/>
</dbReference>
<evidence type="ECO:0000313" key="4">
    <source>
        <dbReference type="Proteomes" id="UP000323000"/>
    </source>
</evidence>
<keyword evidence="4" id="KW-1185">Reference proteome</keyword>
<dbReference type="GO" id="GO:0003676">
    <property type="term" value="F:nucleic acid binding"/>
    <property type="evidence" value="ECO:0007669"/>
    <property type="project" value="InterPro"/>
</dbReference>
<dbReference type="AlphaFoldDB" id="A0A5C7GVW8"/>
<dbReference type="InterPro" id="IPR036875">
    <property type="entry name" value="Znf_CCHC_sf"/>
</dbReference>
<dbReference type="PROSITE" id="PS50158">
    <property type="entry name" value="ZF_CCHC"/>
    <property type="match status" value="1"/>
</dbReference>
<feature type="domain" description="CCHC-type" evidence="2">
    <location>
        <begin position="118"/>
        <end position="131"/>
    </location>
</feature>
<evidence type="ECO:0000313" key="3">
    <source>
        <dbReference type="EMBL" id="TXG48810.1"/>
    </source>
</evidence>
<dbReference type="GO" id="GO:0008270">
    <property type="term" value="F:zinc ion binding"/>
    <property type="evidence" value="ECO:0007669"/>
    <property type="project" value="UniProtKB-KW"/>
</dbReference>
<dbReference type="OrthoDB" id="1707487at2759"/>
<keyword evidence="1" id="KW-0862">Zinc</keyword>
<evidence type="ECO:0000259" key="2">
    <source>
        <dbReference type="PROSITE" id="PS50158"/>
    </source>
</evidence>
<name>A0A5C7GVW8_9ROSI</name>
<comment type="caution">
    <text evidence="3">The sequence shown here is derived from an EMBL/GenBank/DDBJ whole genome shotgun (WGS) entry which is preliminary data.</text>
</comment>
<sequence>MADEDGVVLEIADEAQLEGAGDVDRSLRNRFWQCGPWHFGKSLIVLEKPVGSGDISKLGFNKVEFWIQIHNIPIMCMNRRTVQIDTSKPLKRWLRLKMGKSDEIVVVGLKYERLSDFCYACGRIGHVIKECIDEEAKMELLMELLQSSAQSSGNRENVAKGPGTN</sequence>
<dbReference type="PANTHER" id="PTHR31286">
    <property type="entry name" value="GLYCINE-RICH CELL WALL STRUCTURAL PROTEIN 1.8-LIKE"/>
    <property type="match status" value="1"/>
</dbReference>
<accession>A0A5C7GVW8</accession>
<reference evidence="4" key="1">
    <citation type="journal article" date="2019" name="Gigascience">
        <title>De novo genome assembly of the endangered Acer yangbiense, a plant species with extremely small populations endemic to Yunnan Province, China.</title>
        <authorList>
            <person name="Yang J."/>
            <person name="Wariss H.M."/>
            <person name="Tao L."/>
            <person name="Zhang R."/>
            <person name="Yun Q."/>
            <person name="Hollingsworth P."/>
            <person name="Dao Z."/>
            <person name="Luo G."/>
            <person name="Guo H."/>
            <person name="Ma Y."/>
            <person name="Sun W."/>
        </authorList>
    </citation>
    <scope>NUCLEOTIDE SEQUENCE [LARGE SCALE GENOMIC DNA]</scope>
    <source>
        <strain evidence="4">cv. Malutang</strain>
    </source>
</reference>
<keyword evidence="1" id="KW-0863">Zinc-finger</keyword>
<keyword evidence="1" id="KW-0479">Metal-binding</keyword>
<dbReference type="InterPro" id="IPR025836">
    <property type="entry name" value="Zn_knuckle_CX2CX4HX4C"/>
</dbReference>
<proteinExistence type="predicted"/>
<dbReference type="InterPro" id="IPR040256">
    <property type="entry name" value="At4g02000-like"/>
</dbReference>
<gene>
    <name evidence="3" type="ORF">EZV62_024685</name>
</gene>
<protein>
    <recommendedName>
        <fullName evidence="2">CCHC-type domain-containing protein</fullName>
    </recommendedName>
</protein>